<evidence type="ECO:0000313" key="2">
    <source>
        <dbReference type="EMBL" id="WNH09148.1"/>
    </source>
</evidence>
<dbReference type="EMBL" id="CP134537">
    <property type="protein sequence ID" value="WNH09148.1"/>
    <property type="molecule type" value="Genomic_DNA"/>
</dbReference>
<evidence type="ECO:0000313" key="3">
    <source>
        <dbReference type="Proteomes" id="UP001302806"/>
    </source>
</evidence>
<dbReference type="RefSeq" id="WP_415865670.1">
    <property type="nucleotide sequence ID" value="NZ_CP134537.1"/>
</dbReference>
<sequence>MKIIDMKSKYILGIMTMMLIASCSKDFLDPVSLSTTDKNAIYSNVDDARSAVNAIYVAFSSGDGFRSRLSNNFTGNTDIEHQSGYENQSGGRRPIWNLDATANNSDLIKVWTSAYLAINDCNNAISGLTNSGNLVGENAEVYNQLLGEAYTIRAYWYSMLIYYFGDVPYVVEPTTPDSNFFVPKKNRNEILSNEIEALISIEEGMLWADEVSYGVEQINRDYTLGMIARLALQRGGYYLKPNLSMVRDSDYLDYYQIAKTYTKKLIDLKDRPLPKDYRQIFMNQCKYIVGDYSNSDILFEVPYALGEGDVAWNVGVFVDAGEGVKHDFGGGNNYMDIPETYYLSFDSKDIRRDVTCGLYEINLEGNPQFIDRYGISQGKWSRHFTPTPLGKESSKGTGINWYQ</sequence>
<evidence type="ECO:0000259" key="1">
    <source>
        <dbReference type="Pfam" id="PF14322"/>
    </source>
</evidence>
<dbReference type="InterPro" id="IPR011990">
    <property type="entry name" value="TPR-like_helical_dom_sf"/>
</dbReference>
<dbReference type="Proteomes" id="UP001302806">
    <property type="component" value="Chromosome"/>
</dbReference>
<name>A0ABY9XT81_9FLAO</name>
<protein>
    <submittedName>
        <fullName evidence="2">RagB/SusD family nutrient uptake outer membrane protein</fullName>
    </submittedName>
</protein>
<feature type="domain" description="SusD-like N-terminal" evidence="1">
    <location>
        <begin position="78"/>
        <end position="179"/>
    </location>
</feature>
<proteinExistence type="predicted"/>
<dbReference type="InterPro" id="IPR033985">
    <property type="entry name" value="SusD-like_N"/>
</dbReference>
<dbReference type="SUPFAM" id="SSF48452">
    <property type="entry name" value="TPR-like"/>
    <property type="match status" value="1"/>
</dbReference>
<accession>A0ABY9XT81</accession>
<organism evidence="2 3">
    <name type="scientific">Thalassobellus suaedae</name>
    <dbReference type="NCBI Taxonomy" id="3074124"/>
    <lineage>
        <taxon>Bacteria</taxon>
        <taxon>Pseudomonadati</taxon>
        <taxon>Bacteroidota</taxon>
        <taxon>Flavobacteriia</taxon>
        <taxon>Flavobacteriales</taxon>
        <taxon>Flavobacteriaceae</taxon>
        <taxon>Thalassobellus</taxon>
    </lineage>
</organism>
<dbReference type="Pfam" id="PF14322">
    <property type="entry name" value="SusD-like_3"/>
    <property type="match status" value="1"/>
</dbReference>
<dbReference type="Gene3D" id="1.25.40.390">
    <property type="match status" value="1"/>
</dbReference>
<dbReference type="PROSITE" id="PS51257">
    <property type="entry name" value="PROKAR_LIPOPROTEIN"/>
    <property type="match status" value="1"/>
</dbReference>
<gene>
    <name evidence="2" type="ORF">RHP51_19375</name>
</gene>
<reference evidence="2 3" key="1">
    <citation type="submission" date="2023-09" db="EMBL/GenBank/DDBJ databases">
        <title>Thalassobella suaedae gen. nov., sp. nov., a marine bacterium of the family Flavobacteriaceae isolated from a halophyte Suaeda japonica.</title>
        <authorList>
            <person name="Lee S.Y."/>
            <person name="Hwang C.Y."/>
        </authorList>
    </citation>
    <scope>NUCLEOTIDE SEQUENCE [LARGE SCALE GENOMIC DNA]</scope>
    <source>
        <strain evidence="2 3">HL-DH14</strain>
    </source>
</reference>